<dbReference type="EMBL" id="QLNQ01000026">
    <property type="protein sequence ID" value="RCK60820.1"/>
    <property type="molecule type" value="Genomic_DNA"/>
</dbReference>
<evidence type="ECO:0000313" key="11">
    <source>
        <dbReference type="EMBL" id="RCK60820.1"/>
    </source>
</evidence>
<evidence type="ECO:0000256" key="2">
    <source>
        <dbReference type="ARBA" id="ARBA00004434"/>
    </source>
</evidence>
<dbReference type="InterPro" id="IPR041752">
    <property type="entry name" value="Coa3"/>
</dbReference>
<keyword evidence="12" id="KW-1185">Reference proteome</keyword>
<dbReference type="OrthoDB" id="10018333at2759"/>
<evidence type="ECO:0000313" key="12">
    <source>
        <dbReference type="Proteomes" id="UP000253472"/>
    </source>
</evidence>
<dbReference type="Proteomes" id="UP000253472">
    <property type="component" value="Unassembled WGS sequence"/>
</dbReference>
<organism evidence="11 12">
    <name type="scientific">Candida viswanathii</name>
    <dbReference type="NCBI Taxonomy" id="5486"/>
    <lineage>
        <taxon>Eukaryota</taxon>
        <taxon>Fungi</taxon>
        <taxon>Dikarya</taxon>
        <taxon>Ascomycota</taxon>
        <taxon>Saccharomycotina</taxon>
        <taxon>Pichiomycetes</taxon>
        <taxon>Debaryomycetaceae</taxon>
        <taxon>Candida/Lodderomyces clade</taxon>
        <taxon>Candida</taxon>
    </lineage>
</organism>
<reference evidence="11 12" key="1">
    <citation type="submission" date="2018-06" db="EMBL/GenBank/DDBJ databases">
        <title>Whole genome sequencing of Candida tropicalis (genome annotated by CSBL at Korea University).</title>
        <authorList>
            <person name="Ahn J."/>
        </authorList>
    </citation>
    <scope>NUCLEOTIDE SEQUENCE [LARGE SCALE GENOMIC DNA]</scope>
    <source>
        <strain evidence="11 12">ATCC 20962</strain>
    </source>
</reference>
<comment type="function">
    <text evidence="1 9">Required for assembly of cytochrome c oxidase (complex IV).</text>
</comment>
<accession>A0A367Y5F8</accession>
<dbReference type="PANTHER" id="PTHR15642">
    <property type="entry name" value="CYTOCHROME C OXIDASE ASSEMBLY FACTOR 3, MITOCHONDRIAL"/>
    <property type="match status" value="1"/>
</dbReference>
<gene>
    <name evidence="11" type="primary">COA3_0</name>
    <name evidence="11" type="ORF">Cantr_08018</name>
</gene>
<evidence type="ECO:0000256" key="8">
    <source>
        <dbReference type="ARBA" id="ARBA00023136"/>
    </source>
</evidence>
<evidence type="ECO:0000259" key="10">
    <source>
        <dbReference type="Pfam" id="PF09813"/>
    </source>
</evidence>
<evidence type="ECO:0000256" key="5">
    <source>
        <dbReference type="ARBA" id="ARBA00022692"/>
    </source>
</evidence>
<evidence type="ECO:0000256" key="4">
    <source>
        <dbReference type="ARBA" id="ARBA00011351"/>
    </source>
</evidence>
<comment type="caution">
    <text evidence="11">The sequence shown here is derived from an EMBL/GenBank/DDBJ whole genome shotgun (WGS) entry which is preliminary data.</text>
</comment>
<keyword evidence="9" id="KW-0999">Mitochondrion inner membrane</keyword>
<comment type="similarity">
    <text evidence="3 9">Belongs to the COA3 family.</text>
</comment>
<keyword evidence="6 9" id="KW-1133">Transmembrane helix</keyword>
<dbReference type="Pfam" id="PF09813">
    <property type="entry name" value="Coa3_cc"/>
    <property type="match status" value="1"/>
</dbReference>
<comment type="subunit">
    <text evidence="4 9">Component of 250-400 kDa complexes called cytochrome oxidase assembly intermediates or COA complexes.</text>
</comment>
<sequence length="90" mass="10445">MGKVIGAPKRHVRYRDPVTQEMTPALYRLRAPFFWKNTIALFVVGSIPLAIYWYSFKKIGGDDFSDIPIPPISDEELKKLKLEYESKNKN</sequence>
<proteinExistence type="inferred from homology"/>
<keyword evidence="5 9" id="KW-0812">Transmembrane</keyword>
<dbReference type="AlphaFoldDB" id="A0A367Y5F8"/>
<evidence type="ECO:0000256" key="6">
    <source>
        <dbReference type="ARBA" id="ARBA00022989"/>
    </source>
</evidence>
<dbReference type="InterPro" id="IPR018628">
    <property type="entry name" value="Coa3_CC"/>
</dbReference>
<dbReference type="GO" id="GO:0005743">
    <property type="term" value="C:mitochondrial inner membrane"/>
    <property type="evidence" value="ECO:0007669"/>
    <property type="project" value="UniProtKB-SubCell"/>
</dbReference>
<protein>
    <recommendedName>
        <fullName evidence="9">Cytochrome c oxidase assembly factor 3</fullName>
    </recommendedName>
</protein>
<feature type="transmembrane region" description="Helical" evidence="9">
    <location>
        <begin position="33"/>
        <end position="54"/>
    </location>
</feature>
<keyword evidence="8 9" id="KW-0472">Membrane</keyword>
<evidence type="ECO:0000256" key="3">
    <source>
        <dbReference type="ARBA" id="ARBA00007035"/>
    </source>
</evidence>
<dbReference type="GO" id="GO:0033617">
    <property type="term" value="P:mitochondrial respiratory chain complex IV assembly"/>
    <property type="evidence" value="ECO:0007669"/>
    <property type="project" value="UniProtKB-UniRule"/>
</dbReference>
<feature type="domain" description="Cytochrome c oxidase assembly factor 3 mitochondrial coiled-coil" evidence="10">
    <location>
        <begin position="26"/>
        <end position="71"/>
    </location>
</feature>
<evidence type="ECO:0000256" key="7">
    <source>
        <dbReference type="ARBA" id="ARBA00023128"/>
    </source>
</evidence>
<evidence type="ECO:0000256" key="9">
    <source>
        <dbReference type="RuleBase" id="RU367056"/>
    </source>
</evidence>
<comment type="subcellular location">
    <subcellularLocation>
        <location evidence="2">Mitochondrion inner membrane</location>
        <topology evidence="2">Single-pass membrane protein</topology>
    </subcellularLocation>
</comment>
<name>A0A367Y5F8_9ASCO</name>
<dbReference type="PANTHER" id="PTHR15642:SF3">
    <property type="entry name" value="CYTOCHROME C OXIDASE ASSEMBLY FACTOR 3 HOMOLOG, MITOCHONDRIAL"/>
    <property type="match status" value="1"/>
</dbReference>
<keyword evidence="7 9" id="KW-0496">Mitochondrion</keyword>
<dbReference type="STRING" id="5486.A0A367Y5F8"/>
<evidence type="ECO:0000256" key="1">
    <source>
        <dbReference type="ARBA" id="ARBA00003064"/>
    </source>
</evidence>